<dbReference type="PANTHER" id="PTHR47695:SF4">
    <property type="entry name" value="DISABLED HOMOLOG 1"/>
    <property type="match status" value="1"/>
</dbReference>
<evidence type="ECO:0000313" key="8">
    <source>
        <dbReference type="Proteomes" id="UP001652741"/>
    </source>
</evidence>
<sequence length="549" mass="58902">MSTEAELQPAVRPSVRRDSRRKGQDRSEAGLIRRFKGDGVRYKAKLIGLDEVMAARGDKLCQDSMMKLKGIAAAGRSKGDHKQKVFLTVSFGGIKIFDEKFGVLQHHHAVHEISYIAKDITDHRAFGYVCGKEGNHRFVAIKTAQSAEPVILDLRDLFQLIYDIKQREEMEKKAQKDKQCEQAVYQNAQNGHQQQQPQQQSLIDLMDMDSVWTPQNINQLELFGDISTLPDIYSPSTPASPANTLDPSLGLQPTTELFTPFNPASVPSGYVTMGAVPPGQVWSQQAFAAQAGPLFGVPSPLGQSLPVAQVLPGGQPLIWGQANLFPATQQQWAAMTGAGFPATAYLPTQPGSLPAMFLPVNQPCDSLSSAGAASNPAPSSASSPQHAERQRQKMSKEMFKDFQLAKPPAMPAKMGDQHQSLAGTSEAFSSYFSRVGTVTDTDDCDDFDISQLNLTPVTSTTPSTNSPPTPAPRQSSPSKSSLSHVSDHIDHISDPPTDATDPPTDDSFGEVEGSPSRSGEEDAACGSGSPCPSETAGSSPAQTSPPADS</sequence>
<evidence type="ECO:0000256" key="4">
    <source>
        <dbReference type="ARBA" id="ARBA00022553"/>
    </source>
</evidence>
<feature type="compositionally biased region" description="Low complexity" evidence="6">
    <location>
        <begin position="455"/>
        <end position="464"/>
    </location>
</feature>
<accession>A0ABM3DU57</accession>
<feature type="region of interest" description="Disordered" evidence="6">
    <location>
        <begin position="452"/>
        <end position="549"/>
    </location>
</feature>
<evidence type="ECO:0000256" key="2">
    <source>
        <dbReference type="ARBA" id="ARBA00022473"/>
    </source>
</evidence>
<dbReference type="InterPro" id="IPR006020">
    <property type="entry name" value="PTB/PI_dom"/>
</dbReference>
<keyword evidence="4" id="KW-0597">Phosphoprotein</keyword>
<feature type="region of interest" description="Disordered" evidence="6">
    <location>
        <begin position="367"/>
        <end position="395"/>
    </location>
</feature>
<dbReference type="InterPro" id="IPR011993">
    <property type="entry name" value="PH-like_dom_sf"/>
</dbReference>
<dbReference type="InterPro" id="IPR048561">
    <property type="entry name" value="Dab_PTB"/>
</dbReference>
<dbReference type="RefSeq" id="XP_045562339.1">
    <property type="nucleotide sequence ID" value="XM_045706383.1"/>
</dbReference>
<evidence type="ECO:0000256" key="6">
    <source>
        <dbReference type="SAM" id="MobiDB-lite"/>
    </source>
</evidence>
<keyword evidence="5" id="KW-0221">Differentiation</keyword>
<evidence type="ECO:0000256" key="5">
    <source>
        <dbReference type="ARBA" id="ARBA00022782"/>
    </source>
</evidence>
<proteinExistence type="predicted"/>
<feature type="region of interest" description="Disordered" evidence="6">
    <location>
        <begin position="1"/>
        <end position="28"/>
    </location>
</feature>
<evidence type="ECO:0000313" key="9">
    <source>
        <dbReference type="RefSeq" id="XP_045562339.1"/>
    </source>
</evidence>
<feature type="compositionally biased region" description="Basic and acidic residues" evidence="6">
    <location>
        <begin position="15"/>
        <end position="28"/>
    </location>
</feature>
<evidence type="ECO:0000256" key="1">
    <source>
        <dbReference type="ARBA" id="ARBA00004496"/>
    </source>
</evidence>
<feature type="compositionally biased region" description="Low complexity" evidence="6">
    <location>
        <begin position="367"/>
        <end position="384"/>
    </location>
</feature>
<dbReference type="CDD" id="cd01215">
    <property type="entry name" value="PTB_Dab"/>
    <property type="match status" value="1"/>
</dbReference>
<evidence type="ECO:0000259" key="7">
    <source>
        <dbReference type="PROSITE" id="PS01179"/>
    </source>
</evidence>
<dbReference type="Pfam" id="PF00640">
    <property type="entry name" value="PID"/>
    <property type="match status" value="1"/>
</dbReference>
<gene>
    <name evidence="9" type="primary">dab1a</name>
</gene>
<feature type="compositionally biased region" description="Polar residues" evidence="6">
    <location>
        <begin position="530"/>
        <end position="549"/>
    </location>
</feature>
<keyword evidence="2" id="KW-0217">Developmental protein</keyword>
<keyword evidence="8" id="KW-1185">Reference proteome</keyword>
<dbReference type="PROSITE" id="PS01179">
    <property type="entry name" value="PID"/>
    <property type="match status" value="1"/>
</dbReference>
<feature type="compositionally biased region" description="Low complexity" evidence="6">
    <location>
        <begin position="475"/>
        <end position="484"/>
    </location>
</feature>
<dbReference type="SUPFAM" id="SSF50729">
    <property type="entry name" value="PH domain-like"/>
    <property type="match status" value="1"/>
</dbReference>
<dbReference type="InterPro" id="IPR048559">
    <property type="entry name" value="DAB1/2_SBM"/>
</dbReference>
<organism evidence="8 9">
    <name type="scientific">Salmo salar</name>
    <name type="common">Atlantic salmon</name>
    <dbReference type="NCBI Taxonomy" id="8030"/>
    <lineage>
        <taxon>Eukaryota</taxon>
        <taxon>Metazoa</taxon>
        <taxon>Chordata</taxon>
        <taxon>Craniata</taxon>
        <taxon>Vertebrata</taxon>
        <taxon>Euteleostomi</taxon>
        <taxon>Actinopterygii</taxon>
        <taxon>Neopterygii</taxon>
        <taxon>Teleostei</taxon>
        <taxon>Protacanthopterygii</taxon>
        <taxon>Salmoniformes</taxon>
        <taxon>Salmonidae</taxon>
        <taxon>Salmoninae</taxon>
        <taxon>Salmo</taxon>
    </lineage>
</organism>
<comment type="subcellular location">
    <subcellularLocation>
        <location evidence="1">Cytoplasm</location>
    </subcellularLocation>
</comment>
<evidence type="ECO:0000256" key="3">
    <source>
        <dbReference type="ARBA" id="ARBA00022490"/>
    </source>
</evidence>
<dbReference type="SMART" id="SM00462">
    <property type="entry name" value="PTB"/>
    <property type="match status" value="1"/>
</dbReference>
<dbReference type="Gene3D" id="2.30.29.30">
    <property type="entry name" value="Pleckstrin-homology domain (PH domain)/Phosphotyrosine-binding domain (PTB)"/>
    <property type="match status" value="1"/>
</dbReference>
<dbReference type="PANTHER" id="PTHR47695">
    <property type="entry name" value="PID DOMAIN-CONTAINING PROTEIN"/>
    <property type="match status" value="1"/>
</dbReference>
<keyword evidence="3" id="KW-0963">Cytoplasm</keyword>
<feature type="compositionally biased region" description="Basic and acidic residues" evidence="6">
    <location>
        <begin position="386"/>
        <end position="395"/>
    </location>
</feature>
<name>A0ABM3DU57_SALSA</name>
<dbReference type="Proteomes" id="UP001652741">
    <property type="component" value="Chromosome ssa23"/>
</dbReference>
<protein>
    <submittedName>
        <fullName evidence="9">Disabled homolog 1 isoform X8</fullName>
    </submittedName>
</protein>
<feature type="domain" description="PID" evidence="7">
    <location>
        <begin position="37"/>
        <end position="169"/>
    </location>
</feature>
<dbReference type="Pfam" id="PF21792">
    <property type="entry name" value="DAB2_SBM"/>
    <property type="match status" value="1"/>
</dbReference>
<reference evidence="9" key="1">
    <citation type="submission" date="2025-08" db="UniProtKB">
        <authorList>
            <consortium name="RefSeq"/>
        </authorList>
    </citation>
    <scope>IDENTIFICATION</scope>
</reference>